<name>A0A8F9TVX1_9BACT</name>
<feature type="chain" id="PRO_5034111077" evidence="11">
    <location>
        <begin position="23"/>
        <end position="354"/>
    </location>
</feature>
<sequence length="354" mass="37963">MRCFLSVGLGLVALWAGSSLLAAGKHLVVGTHEAPPFVIKDAKDGWSGLSIDLWKQTAEQLGLDYEFREVATPEALIDGIKDGTLDASIAAITVTEERAKKVDFTVPFFNSGLGIVVPASSGGLWQVVKAFFSLDFLKVVAALGLVLLAAGFGVWFFERKRNADQFGGSPARGLAAAFWWAGVTMTTVGYGDKAPQTVGGRVIAMIWMFTGVIMISGFTAQIASSLTVTRLNTEIKGPADLPRFAIITVRDSSAARYLHARNVVPMTSDNVADAVSAVSSGTADACVYDSAILKYELRRHHGLTLLPATFDLSNYAIALPLKSPLRKPMNLAVLNTVQGDVWPVLLRRYLGNDD</sequence>
<keyword evidence="4 10" id="KW-1133">Transmembrane helix</keyword>
<evidence type="ECO:0000256" key="7">
    <source>
        <dbReference type="ARBA" id="ARBA00023170"/>
    </source>
</evidence>
<evidence type="ECO:0000256" key="6">
    <source>
        <dbReference type="ARBA" id="ARBA00023136"/>
    </source>
</evidence>
<dbReference type="Gene3D" id="1.10.287.70">
    <property type="match status" value="1"/>
</dbReference>
<dbReference type="GO" id="GO:0015276">
    <property type="term" value="F:ligand-gated monoatomic ion channel activity"/>
    <property type="evidence" value="ECO:0007669"/>
    <property type="project" value="InterPro"/>
</dbReference>
<proteinExistence type="predicted"/>
<evidence type="ECO:0000313" key="14">
    <source>
        <dbReference type="EMBL" id="QYM78738.1"/>
    </source>
</evidence>
<keyword evidence="2" id="KW-0813">Transport</keyword>
<dbReference type="InterPro" id="IPR001320">
    <property type="entry name" value="Iontro_rcpt_C"/>
</dbReference>
<dbReference type="Pfam" id="PF07885">
    <property type="entry name" value="Ion_trans_2"/>
    <property type="match status" value="1"/>
</dbReference>
<keyword evidence="6 10" id="KW-0472">Membrane</keyword>
<dbReference type="InterPro" id="IPR015683">
    <property type="entry name" value="Ionotropic_Glu_rcpt"/>
</dbReference>
<dbReference type="KEGG" id="ole:K0B96_15760"/>
<dbReference type="InterPro" id="IPR001638">
    <property type="entry name" value="Solute-binding_3/MltF_N"/>
</dbReference>
<protein>
    <submittedName>
        <fullName evidence="14">Transporter substrate-binding domain-containing protein</fullName>
    </submittedName>
</protein>
<reference evidence="14" key="1">
    <citation type="submission" date="2021-08" db="EMBL/GenBank/DDBJ databases">
        <title>Genome of a novel bacterium of the phylum Verrucomicrobia, Oleiharenicola sp. KSB-15.</title>
        <authorList>
            <person name="Chung J.-H."/>
            <person name="Ahn J.-H."/>
            <person name="Yoon Y."/>
            <person name="Kim D.-Y."/>
            <person name="An S.-H."/>
            <person name="Park I."/>
            <person name="Yeon J."/>
        </authorList>
    </citation>
    <scope>NUCLEOTIDE SEQUENCE</scope>
    <source>
        <strain evidence="14">KSB-15</strain>
    </source>
</reference>
<dbReference type="SUPFAM" id="SSF53850">
    <property type="entry name" value="Periplasmic binding protein-like II"/>
    <property type="match status" value="1"/>
</dbReference>
<evidence type="ECO:0000259" key="13">
    <source>
        <dbReference type="SMART" id="SM00079"/>
    </source>
</evidence>
<dbReference type="Pfam" id="PF00497">
    <property type="entry name" value="SBP_bac_3"/>
    <property type="match status" value="1"/>
</dbReference>
<feature type="transmembrane region" description="Helical" evidence="10">
    <location>
        <begin position="169"/>
        <end position="190"/>
    </location>
</feature>
<dbReference type="EMBL" id="CP080507">
    <property type="protein sequence ID" value="QYM78738.1"/>
    <property type="molecule type" value="Genomic_DNA"/>
</dbReference>
<evidence type="ECO:0000256" key="1">
    <source>
        <dbReference type="ARBA" id="ARBA00004141"/>
    </source>
</evidence>
<dbReference type="GO" id="GO:0016020">
    <property type="term" value="C:membrane"/>
    <property type="evidence" value="ECO:0007669"/>
    <property type="project" value="UniProtKB-SubCell"/>
</dbReference>
<dbReference type="AlphaFoldDB" id="A0A8F9TVX1"/>
<keyword evidence="9" id="KW-0407">Ion channel</keyword>
<dbReference type="SMART" id="SM00062">
    <property type="entry name" value="PBPb"/>
    <property type="match status" value="1"/>
</dbReference>
<keyword evidence="15" id="KW-1185">Reference proteome</keyword>
<dbReference type="SMART" id="SM00079">
    <property type="entry name" value="PBPe"/>
    <property type="match status" value="1"/>
</dbReference>
<feature type="transmembrane region" description="Helical" evidence="10">
    <location>
        <begin position="136"/>
        <end position="157"/>
    </location>
</feature>
<dbReference type="PRINTS" id="PR00169">
    <property type="entry name" value="KCHANNEL"/>
</dbReference>
<keyword evidence="11" id="KW-0732">Signal</keyword>
<dbReference type="Proteomes" id="UP000825051">
    <property type="component" value="Chromosome"/>
</dbReference>
<accession>A0A8F9TVX1</accession>
<keyword evidence="5" id="KW-0406">Ion transport</keyword>
<dbReference type="Gene3D" id="3.40.190.10">
    <property type="entry name" value="Periplasmic binding protein-like II"/>
    <property type="match status" value="2"/>
</dbReference>
<dbReference type="SUPFAM" id="SSF81324">
    <property type="entry name" value="Voltage-gated potassium channels"/>
    <property type="match status" value="1"/>
</dbReference>
<evidence type="ECO:0000256" key="3">
    <source>
        <dbReference type="ARBA" id="ARBA00022692"/>
    </source>
</evidence>
<evidence type="ECO:0000259" key="12">
    <source>
        <dbReference type="SMART" id="SM00062"/>
    </source>
</evidence>
<evidence type="ECO:0000256" key="8">
    <source>
        <dbReference type="ARBA" id="ARBA00023180"/>
    </source>
</evidence>
<feature type="domain" description="Ionotropic glutamate receptor C-terminal" evidence="13">
    <location>
        <begin position="26"/>
        <end position="352"/>
    </location>
</feature>
<organism evidence="14 15">
    <name type="scientific">Horticoccus luteus</name>
    <dbReference type="NCBI Taxonomy" id="2862869"/>
    <lineage>
        <taxon>Bacteria</taxon>
        <taxon>Pseudomonadati</taxon>
        <taxon>Verrucomicrobiota</taxon>
        <taxon>Opitutia</taxon>
        <taxon>Opitutales</taxon>
        <taxon>Opitutaceae</taxon>
        <taxon>Horticoccus</taxon>
    </lineage>
</organism>
<feature type="transmembrane region" description="Helical" evidence="10">
    <location>
        <begin position="202"/>
        <end position="223"/>
    </location>
</feature>
<keyword evidence="7" id="KW-0675">Receptor</keyword>
<gene>
    <name evidence="14" type="ORF">K0B96_15760</name>
</gene>
<evidence type="ECO:0000256" key="5">
    <source>
        <dbReference type="ARBA" id="ARBA00023065"/>
    </source>
</evidence>
<dbReference type="PANTHER" id="PTHR18966">
    <property type="entry name" value="IONOTROPIC GLUTAMATE RECEPTOR"/>
    <property type="match status" value="1"/>
</dbReference>
<evidence type="ECO:0000256" key="2">
    <source>
        <dbReference type="ARBA" id="ARBA00022448"/>
    </source>
</evidence>
<keyword evidence="8" id="KW-0325">Glycoprotein</keyword>
<evidence type="ECO:0000256" key="9">
    <source>
        <dbReference type="ARBA" id="ARBA00023303"/>
    </source>
</evidence>
<dbReference type="RefSeq" id="WP_220161842.1">
    <property type="nucleotide sequence ID" value="NZ_CP080507.1"/>
</dbReference>
<evidence type="ECO:0000313" key="15">
    <source>
        <dbReference type="Proteomes" id="UP000825051"/>
    </source>
</evidence>
<keyword evidence="3 10" id="KW-0812">Transmembrane</keyword>
<evidence type="ECO:0000256" key="11">
    <source>
        <dbReference type="SAM" id="SignalP"/>
    </source>
</evidence>
<dbReference type="InterPro" id="IPR013099">
    <property type="entry name" value="K_chnl_dom"/>
</dbReference>
<feature type="signal peptide" evidence="11">
    <location>
        <begin position="1"/>
        <end position="22"/>
    </location>
</feature>
<evidence type="ECO:0000256" key="10">
    <source>
        <dbReference type="SAM" id="Phobius"/>
    </source>
</evidence>
<comment type="subcellular location">
    <subcellularLocation>
        <location evidence="1">Membrane</location>
        <topology evidence="1">Multi-pass membrane protein</topology>
    </subcellularLocation>
</comment>
<evidence type="ECO:0000256" key="4">
    <source>
        <dbReference type="ARBA" id="ARBA00022989"/>
    </source>
</evidence>
<feature type="domain" description="Solute-binding protein family 3/N-terminal" evidence="12">
    <location>
        <begin position="26"/>
        <end position="353"/>
    </location>
</feature>